<reference evidence="8 9" key="1">
    <citation type="journal article" date="2019" name="Sci. Rep.">
        <title>Colletotrichum shisoi sp. nov., an anthracnose pathogen of Perilla frutescens in Japan: molecular phylogenetic, morphological and genomic evidence.</title>
        <authorList>
            <person name="Gan P."/>
            <person name="Tsushima A."/>
            <person name="Hiroyama R."/>
            <person name="Narusaka M."/>
            <person name="Takano Y."/>
            <person name="Narusaka Y."/>
            <person name="Kawaradani M."/>
            <person name="Damm U."/>
            <person name="Shirasu K."/>
        </authorList>
    </citation>
    <scope>NUCLEOTIDE SEQUENCE [LARGE SCALE GENOMIC DNA]</scope>
    <source>
        <strain evidence="8 9">PG-2018a</strain>
    </source>
</reference>
<dbReference type="Gene3D" id="3.50.50.60">
    <property type="entry name" value="FAD/NAD(P)-binding domain"/>
    <property type="match status" value="1"/>
</dbReference>
<dbReference type="InterPro" id="IPR007533">
    <property type="entry name" value="Cyt_c_oxidase_assmbl_CtaG"/>
</dbReference>
<evidence type="ECO:0000256" key="4">
    <source>
        <dbReference type="ARBA" id="ARBA00022989"/>
    </source>
</evidence>
<dbReference type="GO" id="GO:0005759">
    <property type="term" value="C:mitochondrial matrix"/>
    <property type="evidence" value="ECO:0007669"/>
    <property type="project" value="UniProtKB-ARBA"/>
</dbReference>
<evidence type="ECO:0000256" key="5">
    <source>
        <dbReference type="ARBA" id="ARBA00023136"/>
    </source>
</evidence>
<keyword evidence="4" id="KW-1133">Transmembrane helix</keyword>
<dbReference type="PANTHER" id="PTHR21320:SF3">
    <property type="entry name" value="CYTOCHROME C OXIDASE ASSEMBLY PROTEIN COX11, MITOCHONDRIAL-RELATED"/>
    <property type="match status" value="1"/>
</dbReference>
<gene>
    <name evidence="8" type="primary">COX11</name>
    <name evidence="8" type="ORF">CSHISOI_08315</name>
</gene>
<dbReference type="FunFam" id="2.60.370.10:FF:000001">
    <property type="entry name" value="COX11 cytochrome c oxidase assembly homolog"/>
    <property type="match status" value="1"/>
</dbReference>
<proteinExistence type="inferred from homology"/>
<dbReference type="PANTHER" id="PTHR21320">
    <property type="entry name" value="CYTOCHROME C OXIDASE ASSEMBLY PROTEIN COX11-RELATED"/>
    <property type="match status" value="1"/>
</dbReference>
<keyword evidence="3" id="KW-0812">Transmembrane</keyword>
<dbReference type="Gene3D" id="1.10.3110.10">
    <property type="entry name" value="protoporphyrinogen ix oxidase, domain 3"/>
    <property type="match status" value="1"/>
</dbReference>
<evidence type="ECO:0000256" key="3">
    <source>
        <dbReference type="ARBA" id="ARBA00022692"/>
    </source>
</evidence>
<dbReference type="HAMAP" id="MF_00155">
    <property type="entry name" value="CtaG"/>
    <property type="match status" value="1"/>
</dbReference>
<dbReference type="Gene3D" id="3.90.660.20">
    <property type="entry name" value="Protoporphyrinogen oxidase, mitochondrial, domain 2"/>
    <property type="match status" value="1"/>
</dbReference>
<dbReference type="SUPFAM" id="SSF110111">
    <property type="entry name" value="Ctag/Cox11"/>
    <property type="match status" value="1"/>
</dbReference>
<dbReference type="Proteomes" id="UP000326340">
    <property type="component" value="Unassembled WGS sequence"/>
</dbReference>
<dbReference type="AlphaFoldDB" id="A0A5Q4BJH7"/>
<feature type="domain" description="Amine oxidase" evidence="7">
    <location>
        <begin position="34"/>
        <end position="308"/>
    </location>
</feature>
<comment type="subcellular location">
    <subcellularLocation>
        <location evidence="2">Mitochondrion inner membrane</location>
        <topology evidence="2">Single-pass membrane protein</topology>
        <orientation evidence="2">Intermembrane side</orientation>
    </subcellularLocation>
</comment>
<dbReference type="GO" id="GO:0005743">
    <property type="term" value="C:mitochondrial inner membrane"/>
    <property type="evidence" value="ECO:0007669"/>
    <property type="project" value="UniProtKB-SubCell"/>
</dbReference>
<evidence type="ECO:0000313" key="9">
    <source>
        <dbReference type="Proteomes" id="UP000326340"/>
    </source>
</evidence>
<dbReference type="InterPro" id="IPR023471">
    <property type="entry name" value="CtaG/Cox11_dom_sf"/>
</dbReference>
<dbReference type="InterPro" id="IPR002937">
    <property type="entry name" value="Amino_oxidase"/>
</dbReference>
<dbReference type="NCBIfam" id="NF003465">
    <property type="entry name" value="PRK05089.1"/>
    <property type="match status" value="1"/>
</dbReference>
<name>A0A5Q4BJH7_9PEZI</name>
<dbReference type="SUPFAM" id="SSF51905">
    <property type="entry name" value="FAD/NAD(P)-binding domain"/>
    <property type="match status" value="1"/>
</dbReference>
<evidence type="ECO:0000313" key="8">
    <source>
        <dbReference type="EMBL" id="TQN67122.1"/>
    </source>
</evidence>
<feature type="compositionally biased region" description="Low complexity" evidence="6">
    <location>
        <begin position="594"/>
        <end position="617"/>
    </location>
</feature>
<organism evidence="8 9">
    <name type="scientific">Colletotrichum shisoi</name>
    <dbReference type="NCBI Taxonomy" id="2078593"/>
    <lineage>
        <taxon>Eukaryota</taxon>
        <taxon>Fungi</taxon>
        <taxon>Dikarya</taxon>
        <taxon>Ascomycota</taxon>
        <taxon>Pezizomycotina</taxon>
        <taxon>Sordariomycetes</taxon>
        <taxon>Hypocreomycetidae</taxon>
        <taxon>Glomerellales</taxon>
        <taxon>Glomerellaceae</taxon>
        <taxon>Colletotrichum</taxon>
        <taxon>Colletotrichum destructivum species complex</taxon>
    </lineage>
</organism>
<evidence type="ECO:0000256" key="1">
    <source>
        <dbReference type="ARBA" id="ARBA00004007"/>
    </source>
</evidence>
<dbReference type="InterPro" id="IPR036188">
    <property type="entry name" value="FAD/NAD-bd_sf"/>
</dbReference>
<dbReference type="Gene3D" id="2.60.370.10">
    <property type="entry name" value="Ctag/Cox11"/>
    <property type="match status" value="1"/>
</dbReference>
<feature type="region of interest" description="Disordered" evidence="6">
    <location>
        <begin position="594"/>
        <end position="629"/>
    </location>
</feature>
<evidence type="ECO:0000256" key="2">
    <source>
        <dbReference type="ARBA" id="ARBA00004243"/>
    </source>
</evidence>
<dbReference type="EMBL" id="PUHP01001001">
    <property type="protein sequence ID" value="TQN67122.1"/>
    <property type="molecule type" value="Genomic_DNA"/>
</dbReference>
<accession>A0A5Q4BJH7</accession>
<comment type="function">
    <text evidence="1">Exerts its effect at some terminal stage of cytochrome c oxidase synthesis, probably by being involved in the insertion of the copper B into subunit I.</text>
</comment>
<keyword evidence="5" id="KW-0472">Membrane</keyword>
<comment type="caution">
    <text evidence="8">The sequence shown here is derived from an EMBL/GenBank/DDBJ whole genome shotgun (WGS) entry which is preliminary data.</text>
</comment>
<feature type="non-terminal residue" evidence="8">
    <location>
        <position position="851"/>
    </location>
</feature>
<evidence type="ECO:0000259" key="7">
    <source>
        <dbReference type="Pfam" id="PF01593"/>
    </source>
</evidence>
<protein>
    <submittedName>
        <fullName evidence="8">Cytochrome c oxidase assembly protein COX11</fullName>
    </submittedName>
</protein>
<dbReference type="GO" id="GO:0005507">
    <property type="term" value="F:copper ion binding"/>
    <property type="evidence" value="ECO:0007669"/>
    <property type="project" value="InterPro"/>
</dbReference>
<keyword evidence="9" id="KW-1185">Reference proteome</keyword>
<dbReference type="OrthoDB" id="5977668at2759"/>
<evidence type="ECO:0000256" key="6">
    <source>
        <dbReference type="SAM" id="MobiDB-lite"/>
    </source>
</evidence>
<dbReference type="Pfam" id="PF01593">
    <property type="entry name" value="Amino_oxidase"/>
    <property type="match status" value="1"/>
</dbReference>
<sequence length="851" mass="95107">MPRRPSSMESVGSLGSPIDPKYRKKVAVVGSGSAGIAALWALNRSYHDVYMYEASSRLGGHTNTVTWKNGKYETSVDTGFIVLNTATYPNFINFLKRVKVDTVPTEMTFGVTRDHGLFEWAGTSLDAVFAQRKNIFSPRFWRMIFDIIRFNQFALDLLMADDDDDAAAMNGDSKGAKKEETIGEYLEREGYSDAFRDDYLIPMTAAVWSTSPDKCTLDFPAVTLVRFMWNHHLLSTVSARPQWLTLKKCAKSYIDAVMSGFPSNHLFLKTQVTQVTSEEDGRVRVHTHNGKSDVYDHVILATHGDQALKIIEGSATREEKEILSAFQTSENSVVLHSDLSLMPTSEKAWSSWNYLTLSSPSTGKQNIDQVSLTYNMNILQHIPRETFGDVLVTMNPLHQPNPDTIQGSFTYRHPLYTPAAVRAQKLLPRIQNKRGISYAGAWTKYGFHEDGFSSGLHAAQDHLYAKLPFQFVDSTYSRGRKPSLGLADLLLRLAILIFQVFVIRVLERVVAIAKRSIYPQARRLKNVKAAPEWRLWHDIDQTGPPRPIPPSLPYQLPPPPPPTIMNALPRLPWRASSQSTQKWSCFFCQHAVRPAPRSGLRSPPAAAARRAASTTPPKQTGPSFGGAPSMEQVHAHYKRKNASTAYYTLSVILGTVALSYGSVPLYKMICQTTGWGGQPIRAHGPDVDYSEDGLASRLVPVTSANRIRVTFSSSVSDVLPWKFTPQQREVRVLPGETALAFYTATNNSDSDIIGVATYSVTPGQVAPYFSKIQCFCFEEQRLNAGETVDMPVFFYLDPDIVNDVNMRGIETVTLNYTFFSKPPRPCCYGGQVRRQRQIQGAFAHGLRRPSY</sequence>
<dbReference type="Pfam" id="PF04442">
    <property type="entry name" value="CtaG_Cox11"/>
    <property type="match status" value="1"/>
</dbReference>
<dbReference type="GO" id="GO:0016491">
    <property type="term" value="F:oxidoreductase activity"/>
    <property type="evidence" value="ECO:0007669"/>
    <property type="project" value="InterPro"/>
</dbReference>